<dbReference type="CDD" id="cd07185">
    <property type="entry name" value="OmpA_C-like"/>
    <property type="match status" value="1"/>
</dbReference>
<dbReference type="RefSeq" id="WP_079647593.1">
    <property type="nucleotide sequence ID" value="NZ_FUYM01000003.1"/>
</dbReference>
<evidence type="ECO:0000256" key="2">
    <source>
        <dbReference type="ARBA" id="ARBA00023136"/>
    </source>
</evidence>
<dbReference type="InterPro" id="IPR036737">
    <property type="entry name" value="OmpA-like_sf"/>
</dbReference>
<keyword evidence="5" id="KW-0732">Signal</keyword>
<dbReference type="Proteomes" id="UP000189818">
    <property type="component" value="Unassembled WGS sequence"/>
</dbReference>
<dbReference type="Pfam" id="PF00691">
    <property type="entry name" value="OmpA"/>
    <property type="match status" value="1"/>
</dbReference>
<evidence type="ECO:0000256" key="1">
    <source>
        <dbReference type="ARBA" id="ARBA00004442"/>
    </source>
</evidence>
<dbReference type="SUPFAM" id="SSF103088">
    <property type="entry name" value="OmpA-like"/>
    <property type="match status" value="1"/>
</dbReference>
<protein>
    <submittedName>
        <fullName evidence="7">Outer membrane protein OmpA</fullName>
    </submittedName>
</protein>
<dbReference type="AlphaFoldDB" id="A0A1T5BTU1"/>
<evidence type="ECO:0000259" key="6">
    <source>
        <dbReference type="PROSITE" id="PS51123"/>
    </source>
</evidence>
<dbReference type="STRING" id="439228.SAMN06295920_103273"/>
<dbReference type="PROSITE" id="PS51123">
    <property type="entry name" value="OMPA_2"/>
    <property type="match status" value="1"/>
</dbReference>
<reference evidence="8" key="1">
    <citation type="submission" date="2017-02" db="EMBL/GenBank/DDBJ databases">
        <authorList>
            <person name="Varghese N."/>
            <person name="Submissions S."/>
        </authorList>
    </citation>
    <scope>NUCLEOTIDE SEQUENCE [LARGE SCALE GENOMIC DNA]</scope>
    <source>
        <strain evidence="8">UM2</strain>
    </source>
</reference>
<organism evidence="7 8">
    <name type="scientific">Rhizorhabdus histidinilytica</name>
    <dbReference type="NCBI Taxonomy" id="439228"/>
    <lineage>
        <taxon>Bacteria</taxon>
        <taxon>Pseudomonadati</taxon>
        <taxon>Pseudomonadota</taxon>
        <taxon>Alphaproteobacteria</taxon>
        <taxon>Sphingomonadales</taxon>
        <taxon>Sphingomonadaceae</taxon>
        <taxon>Rhizorhabdus</taxon>
    </lineage>
</organism>
<evidence type="ECO:0000313" key="7">
    <source>
        <dbReference type="EMBL" id="SKB50541.1"/>
    </source>
</evidence>
<feature type="chain" id="PRO_5012233734" evidence="5">
    <location>
        <begin position="30"/>
        <end position="295"/>
    </location>
</feature>
<dbReference type="PANTHER" id="PTHR30329">
    <property type="entry name" value="STATOR ELEMENT OF FLAGELLAR MOTOR COMPLEX"/>
    <property type="match status" value="1"/>
</dbReference>
<sequence length="295" mass="31435">MRVISKSPKIRFLLAMLAVSAAGSLPAQQQNMNDPNIVVEGVPIPDPSTMAKGPEIKGVISARNGNRIKVTAADGTSTVIGISDATRIKSASGLFGSNRGKLTADALLNGLPVTVKTLQPADGQYNALVASQINFRNSDLKTATMIRNATDQRFEEQTAATEALRGALGDIDKYNIKSTTNVHFDVGKAELSPEDKAHLCSTASSAQATENALMLVVGYTDSTGSDEFNQELSEKRANRVINYLQQACGWKPYRMLTPTGMAKADPAASNDTPEGKAQNRRVAVNILVSKSLDNL</sequence>
<dbReference type="PRINTS" id="PR01021">
    <property type="entry name" value="OMPADOMAIN"/>
</dbReference>
<dbReference type="EMBL" id="FUYM01000003">
    <property type="protein sequence ID" value="SKB50541.1"/>
    <property type="molecule type" value="Genomic_DNA"/>
</dbReference>
<accession>A0A1T5BTU1</accession>
<dbReference type="Gene3D" id="3.30.1330.60">
    <property type="entry name" value="OmpA-like domain"/>
    <property type="match status" value="1"/>
</dbReference>
<evidence type="ECO:0000256" key="3">
    <source>
        <dbReference type="ARBA" id="ARBA00023237"/>
    </source>
</evidence>
<name>A0A1T5BTU1_9SPHN</name>
<keyword evidence="3" id="KW-0998">Cell outer membrane</keyword>
<dbReference type="InterPro" id="IPR050330">
    <property type="entry name" value="Bact_OuterMem_StrucFunc"/>
</dbReference>
<comment type="subcellular location">
    <subcellularLocation>
        <location evidence="1">Cell outer membrane</location>
    </subcellularLocation>
</comment>
<evidence type="ECO:0000256" key="4">
    <source>
        <dbReference type="PROSITE-ProRule" id="PRU00473"/>
    </source>
</evidence>
<evidence type="ECO:0000313" key="8">
    <source>
        <dbReference type="Proteomes" id="UP000189818"/>
    </source>
</evidence>
<feature type="signal peptide" evidence="5">
    <location>
        <begin position="1"/>
        <end position="29"/>
    </location>
</feature>
<keyword evidence="2 4" id="KW-0472">Membrane</keyword>
<dbReference type="InterPro" id="IPR006665">
    <property type="entry name" value="OmpA-like"/>
</dbReference>
<keyword evidence="8" id="KW-1185">Reference proteome</keyword>
<feature type="domain" description="OmpA-like" evidence="6">
    <location>
        <begin position="171"/>
        <end position="290"/>
    </location>
</feature>
<dbReference type="OrthoDB" id="113254at2"/>
<dbReference type="InterPro" id="IPR006664">
    <property type="entry name" value="OMP_bac"/>
</dbReference>
<evidence type="ECO:0000256" key="5">
    <source>
        <dbReference type="SAM" id="SignalP"/>
    </source>
</evidence>
<proteinExistence type="predicted"/>
<dbReference type="PANTHER" id="PTHR30329:SF21">
    <property type="entry name" value="LIPOPROTEIN YIAD-RELATED"/>
    <property type="match status" value="1"/>
</dbReference>
<gene>
    <name evidence="7" type="ORF">SAMN06295920_103273</name>
</gene>
<dbReference type="GO" id="GO:0009279">
    <property type="term" value="C:cell outer membrane"/>
    <property type="evidence" value="ECO:0007669"/>
    <property type="project" value="UniProtKB-SubCell"/>
</dbReference>